<evidence type="ECO:0000313" key="2">
    <source>
        <dbReference type="EMBL" id="GAL57879.1"/>
    </source>
</evidence>
<dbReference type="Proteomes" id="UP000029462">
    <property type="component" value="Unassembled WGS sequence"/>
</dbReference>
<comment type="caution">
    <text evidence="2">The sequence shown here is derived from an EMBL/GenBank/DDBJ whole genome shotgun (WGS) entry which is preliminary data.</text>
</comment>
<protein>
    <submittedName>
        <fullName evidence="2">Uncharacterized protein</fullName>
    </submittedName>
</protein>
<keyword evidence="1" id="KW-1133">Transmembrane helix</keyword>
<keyword evidence="1" id="KW-0472">Membrane</keyword>
<gene>
    <name evidence="2" type="ORF">EV102420_08_03420</name>
</gene>
<reference evidence="2 3" key="1">
    <citation type="submission" date="2014-09" db="EMBL/GenBank/DDBJ databases">
        <title>Whole genome shotgun sequence of Escherichia vulneris NBRC 102420.</title>
        <authorList>
            <person name="Yoshida Y."/>
            <person name="Hosoyama A."/>
            <person name="Tsuchikane K."/>
            <person name="Ohji S."/>
            <person name="Ichikawa N."/>
            <person name="Kimura A."/>
            <person name="Yamazoe A."/>
            <person name="Ezaki T."/>
            <person name="Fujita N."/>
        </authorList>
    </citation>
    <scope>NUCLEOTIDE SEQUENCE [LARGE SCALE GENOMIC DNA]</scope>
    <source>
        <strain evidence="2 3">NBRC 102420</strain>
    </source>
</reference>
<sequence length="236" mass="27611">MKLIYKILGGILLLAIFSAFLFSLYRGDIEKSNLTDWISAFCNLAMAAAALGGYLIAKDWQRQKMDEDAYQLSKQIVLHNYRDIANVHSSIYGICDYYGVMIAALPQRGKEYMPTLENIREYNEKLYSIYELRRTLDDNIIFIEKLGWAFKEKLNSFYDDFTSIAFGKILSLTAEALSTLEKIRNLIDENDDEHLREESLKYLKLINELRKEQNKLDEKYKFFKSFSITVKGYFEN</sequence>
<keyword evidence="1" id="KW-0812">Transmembrane</keyword>
<keyword evidence="3" id="KW-1185">Reference proteome</keyword>
<evidence type="ECO:0000256" key="1">
    <source>
        <dbReference type="SAM" id="Phobius"/>
    </source>
</evidence>
<dbReference type="RefSeq" id="WP_042390523.1">
    <property type="nucleotide sequence ID" value="NZ_BBMZ01000008.1"/>
</dbReference>
<dbReference type="AlphaFoldDB" id="A0A090V3N4"/>
<dbReference type="STRING" id="1115515.EV102420_08_03420"/>
<proteinExistence type="predicted"/>
<organism evidence="2 3">
    <name type="scientific">Pseudescherichia vulneris NBRC 102420</name>
    <dbReference type="NCBI Taxonomy" id="1115515"/>
    <lineage>
        <taxon>Bacteria</taxon>
        <taxon>Pseudomonadati</taxon>
        <taxon>Pseudomonadota</taxon>
        <taxon>Gammaproteobacteria</taxon>
        <taxon>Enterobacterales</taxon>
        <taxon>Enterobacteriaceae</taxon>
        <taxon>Pseudescherichia</taxon>
    </lineage>
</organism>
<feature type="transmembrane region" description="Helical" evidence="1">
    <location>
        <begin position="37"/>
        <end position="57"/>
    </location>
</feature>
<name>A0A090V3N4_PSEVU</name>
<feature type="transmembrane region" description="Helical" evidence="1">
    <location>
        <begin position="7"/>
        <end position="25"/>
    </location>
</feature>
<dbReference type="EMBL" id="BBMZ01000008">
    <property type="protein sequence ID" value="GAL57879.1"/>
    <property type="molecule type" value="Genomic_DNA"/>
</dbReference>
<evidence type="ECO:0000313" key="3">
    <source>
        <dbReference type="Proteomes" id="UP000029462"/>
    </source>
</evidence>
<accession>A0A090V3N4</accession>